<feature type="compositionally biased region" description="Low complexity" evidence="1">
    <location>
        <begin position="1"/>
        <end position="17"/>
    </location>
</feature>
<protein>
    <submittedName>
        <fullName evidence="2">Uncharacterized protein</fullName>
    </submittedName>
</protein>
<keyword evidence="3" id="KW-1185">Reference proteome</keyword>
<accession>A0A917KQD5</accession>
<evidence type="ECO:0000256" key="1">
    <source>
        <dbReference type="SAM" id="MobiDB-lite"/>
    </source>
</evidence>
<dbReference type="AlphaFoldDB" id="A0A917KQD5"/>
<sequence length="172" mass="17334">MGAASPSSRAYSPATRSNAPITSSNGAGLSLLSRDRIAAPTSNPWSVCRSNNASRKGSARFWSWPKRFWASPTRCSSAVRANSRTRGSAASVRAAARPYSADLATYASRTGDCPAKNAGNLGSWTAGSACASDGCPCWFPPGGAASAVLPVPVSEASAVAAGTGAGSCGFAR</sequence>
<evidence type="ECO:0000313" key="3">
    <source>
        <dbReference type="Proteomes" id="UP000625682"/>
    </source>
</evidence>
<reference evidence="2" key="2">
    <citation type="submission" date="2020-09" db="EMBL/GenBank/DDBJ databases">
        <authorList>
            <person name="Sun Q."/>
            <person name="Zhou Y."/>
        </authorList>
    </citation>
    <scope>NUCLEOTIDE SEQUENCE</scope>
    <source>
        <strain evidence="2">CGMCC 4.7272</strain>
    </source>
</reference>
<proteinExistence type="predicted"/>
<name>A0A917KQD5_9ACTN</name>
<dbReference type="Proteomes" id="UP000625682">
    <property type="component" value="Unassembled WGS sequence"/>
</dbReference>
<gene>
    <name evidence="2" type="ORF">GCM10012282_14800</name>
</gene>
<organism evidence="2 3">
    <name type="scientific">Streptomyces lacrimifluminis</name>
    <dbReference type="NCBI Taxonomy" id="1500077"/>
    <lineage>
        <taxon>Bacteria</taxon>
        <taxon>Bacillati</taxon>
        <taxon>Actinomycetota</taxon>
        <taxon>Actinomycetes</taxon>
        <taxon>Kitasatosporales</taxon>
        <taxon>Streptomycetaceae</taxon>
        <taxon>Streptomyces</taxon>
    </lineage>
</organism>
<dbReference type="EMBL" id="BMMU01000003">
    <property type="protein sequence ID" value="GGJ19561.1"/>
    <property type="molecule type" value="Genomic_DNA"/>
</dbReference>
<feature type="region of interest" description="Disordered" evidence="1">
    <location>
        <begin position="1"/>
        <end position="27"/>
    </location>
</feature>
<comment type="caution">
    <text evidence="2">The sequence shown here is derived from an EMBL/GenBank/DDBJ whole genome shotgun (WGS) entry which is preliminary data.</text>
</comment>
<evidence type="ECO:0000313" key="2">
    <source>
        <dbReference type="EMBL" id="GGJ19561.1"/>
    </source>
</evidence>
<reference evidence="2" key="1">
    <citation type="journal article" date="2014" name="Int. J. Syst. Evol. Microbiol.">
        <title>Complete genome sequence of Corynebacterium casei LMG S-19264T (=DSM 44701T), isolated from a smear-ripened cheese.</title>
        <authorList>
            <consortium name="US DOE Joint Genome Institute (JGI-PGF)"/>
            <person name="Walter F."/>
            <person name="Albersmeier A."/>
            <person name="Kalinowski J."/>
            <person name="Ruckert C."/>
        </authorList>
    </citation>
    <scope>NUCLEOTIDE SEQUENCE</scope>
    <source>
        <strain evidence="2">CGMCC 4.7272</strain>
    </source>
</reference>
<feature type="compositionally biased region" description="Polar residues" evidence="1">
    <location>
        <begin position="18"/>
        <end position="27"/>
    </location>
</feature>